<gene>
    <name evidence="5" type="ORF">EJ06DRAFT_96601</name>
</gene>
<accession>A0A6G1HQT2</accession>
<proteinExistence type="inferred from homology"/>
<dbReference type="InterPro" id="IPR036259">
    <property type="entry name" value="MFS_trans_sf"/>
</dbReference>
<reference evidence="5" key="1">
    <citation type="journal article" date="2020" name="Stud. Mycol.">
        <title>101 Dothideomycetes genomes: a test case for predicting lifestyles and emergence of pathogens.</title>
        <authorList>
            <person name="Haridas S."/>
            <person name="Albert R."/>
            <person name="Binder M."/>
            <person name="Bloem J."/>
            <person name="Labutti K."/>
            <person name="Salamov A."/>
            <person name="Andreopoulos B."/>
            <person name="Baker S."/>
            <person name="Barry K."/>
            <person name="Bills G."/>
            <person name="Bluhm B."/>
            <person name="Cannon C."/>
            <person name="Castanera R."/>
            <person name="Culley D."/>
            <person name="Daum C."/>
            <person name="Ezra D."/>
            <person name="Gonzalez J."/>
            <person name="Henrissat B."/>
            <person name="Kuo A."/>
            <person name="Liang C."/>
            <person name="Lipzen A."/>
            <person name="Lutzoni F."/>
            <person name="Magnuson J."/>
            <person name="Mondo S."/>
            <person name="Nolan M."/>
            <person name="Ohm R."/>
            <person name="Pangilinan J."/>
            <person name="Park H.-J."/>
            <person name="Ramirez L."/>
            <person name="Alfaro M."/>
            <person name="Sun H."/>
            <person name="Tritt A."/>
            <person name="Yoshinaga Y."/>
            <person name="Zwiers L.-H."/>
            <person name="Turgeon B."/>
            <person name="Goodwin S."/>
            <person name="Spatafora J."/>
            <person name="Crous P."/>
            <person name="Grigoriev I."/>
        </authorList>
    </citation>
    <scope>NUCLEOTIDE SEQUENCE</scope>
    <source>
        <strain evidence="5">CBS 262.69</strain>
    </source>
</reference>
<feature type="transmembrane region" description="Helical" evidence="3">
    <location>
        <begin position="308"/>
        <end position="329"/>
    </location>
</feature>
<evidence type="ECO:0000256" key="3">
    <source>
        <dbReference type="SAM" id="Phobius"/>
    </source>
</evidence>
<feature type="transmembrane region" description="Helical" evidence="3">
    <location>
        <begin position="21"/>
        <end position="40"/>
    </location>
</feature>
<dbReference type="Pfam" id="PF07690">
    <property type="entry name" value="MFS_1"/>
    <property type="match status" value="1"/>
</dbReference>
<sequence length="339" mass="36517">MMMFVGALTGPVYDAGYFRELLIVGTFLNVFGHMMLSLCTQYWQVLLAQGFCIGIGSACLFVPGVAILSTYFTSHLALATGIAASGSSLGGVLYPIILYRLINQVGFGWSVRTIGFIVLVTLLVPNLVMKVRVLPASKRPLVDWTAFRSLPFMLFILGAFVGFIGIYAPFFYMQSYAIAKHITNENLAFYLLSILNSASTFGRILPNMLADHVGPMNMILPCALMSGVLILTLMAVHNVGGMITFTVLFGFFSGTFVSLPPSIIVHLSPNRGLIGTRMGMCFSATAIGVLIGAPIAGAILAASDYKDVWIYGGVMTIAGTCLMFGARVAHKGWDLMIRA</sequence>
<feature type="transmembrane region" description="Helical" evidence="3">
    <location>
        <begin position="109"/>
        <end position="129"/>
    </location>
</feature>
<comment type="subcellular location">
    <subcellularLocation>
        <location evidence="1">Membrane</location>
        <topology evidence="1">Multi-pass membrane protein</topology>
    </subcellularLocation>
</comment>
<dbReference type="PANTHER" id="PTHR11360:SF234">
    <property type="entry name" value="MFS-TYPE TRANSPORTER DBAD-RELATED"/>
    <property type="match status" value="1"/>
</dbReference>
<feature type="transmembrane region" description="Helical" evidence="3">
    <location>
        <begin position="279"/>
        <end position="302"/>
    </location>
</feature>
<keyword evidence="6" id="KW-1185">Reference proteome</keyword>
<dbReference type="PROSITE" id="PS50850">
    <property type="entry name" value="MFS"/>
    <property type="match status" value="1"/>
</dbReference>
<comment type="similarity">
    <text evidence="2">Belongs to the major facilitator superfamily. Monocarboxylate porter (TC 2.A.1.13) family.</text>
</comment>
<keyword evidence="3" id="KW-0812">Transmembrane</keyword>
<dbReference type="GO" id="GO:0016020">
    <property type="term" value="C:membrane"/>
    <property type="evidence" value="ECO:0007669"/>
    <property type="project" value="UniProtKB-SubCell"/>
</dbReference>
<dbReference type="Proteomes" id="UP000799640">
    <property type="component" value="Unassembled WGS sequence"/>
</dbReference>
<dbReference type="OrthoDB" id="6509908at2759"/>
<dbReference type="EMBL" id="ML996700">
    <property type="protein sequence ID" value="KAF2398261.1"/>
    <property type="molecule type" value="Genomic_DNA"/>
</dbReference>
<feature type="domain" description="Major facilitator superfamily (MFS) profile" evidence="4">
    <location>
        <begin position="1"/>
        <end position="339"/>
    </location>
</feature>
<name>A0A6G1HQT2_9PEZI</name>
<evidence type="ECO:0000313" key="5">
    <source>
        <dbReference type="EMBL" id="KAF2398261.1"/>
    </source>
</evidence>
<feature type="transmembrane region" description="Helical" evidence="3">
    <location>
        <begin position="242"/>
        <end position="267"/>
    </location>
</feature>
<evidence type="ECO:0000313" key="6">
    <source>
        <dbReference type="Proteomes" id="UP000799640"/>
    </source>
</evidence>
<organism evidence="5 6">
    <name type="scientific">Trichodelitschia bisporula</name>
    <dbReference type="NCBI Taxonomy" id="703511"/>
    <lineage>
        <taxon>Eukaryota</taxon>
        <taxon>Fungi</taxon>
        <taxon>Dikarya</taxon>
        <taxon>Ascomycota</taxon>
        <taxon>Pezizomycotina</taxon>
        <taxon>Dothideomycetes</taxon>
        <taxon>Dothideomycetes incertae sedis</taxon>
        <taxon>Phaeotrichales</taxon>
        <taxon>Phaeotrichaceae</taxon>
        <taxon>Trichodelitschia</taxon>
    </lineage>
</organism>
<evidence type="ECO:0000259" key="4">
    <source>
        <dbReference type="PROSITE" id="PS50850"/>
    </source>
</evidence>
<protein>
    <submittedName>
        <fullName evidence="5">MFS general substrate transporter</fullName>
    </submittedName>
</protein>
<feature type="transmembrane region" description="Helical" evidence="3">
    <location>
        <begin position="46"/>
        <end position="69"/>
    </location>
</feature>
<feature type="transmembrane region" description="Helical" evidence="3">
    <location>
        <begin position="150"/>
        <end position="172"/>
    </location>
</feature>
<evidence type="ECO:0000256" key="1">
    <source>
        <dbReference type="ARBA" id="ARBA00004141"/>
    </source>
</evidence>
<dbReference type="Gene3D" id="1.20.1250.20">
    <property type="entry name" value="MFS general substrate transporter like domains"/>
    <property type="match status" value="2"/>
</dbReference>
<dbReference type="InterPro" id="IPR050327">
    <property type="entry name" value="Proton-linked_MCT"/>
</dbReference>
<keyword evidence="3" id="KW-0472">Membrane</keyword>
<dbReference type="InterPro" id="IPR011701">
    <property type="entry name" value="MFS"/>
</dbReference>
<feature type="transmembrane region" description="Helical" evidence="3">
    <location>
        <begin position="76"/>
        <end position="97"/>
    </location>
</feature>
<dbReference type="PANTHER" id="PTHR11360">
    <property type="entry name" value="MONOCARBOXYLATE TRANSPORTER"/>
    <property type="match status" value="1"/>
</dbReference>
<dbReference type="GO" id="GO:0022857">
    <property type="term" value="F:transmembrane transporter activity"/>
    <property type="evidence" value="ECO:0007669"/>
    <property type="project" value="InterPro"/>
</dbReference>
<evidence type="ECO:0000256" key="2">
    <source>
        <dbReference type="ARBA" id="ARBA00006727"/>
    </source>
</evidence>
<dbReference type="AlphaFoldDB" id="A0A6G1HQT2"/>
<dbReference type="SUPFAM" id="SSF103473">
    <property type="entry name" value="MFS general substrate transporter"/>
    <property type="match status" value="1"/>
</dbReference>
<feature type="transmembrane region" description="Helical" evidence="3">
    <location>
        <begin position="218"/>
        <end position="236"/>
    </location>
</feature>
<dbReference type="InterPro" id="IPR020846">
    <property type="entry name" value="MFS_dom"/>
</dbReference>
<keyword evidence="3" id="KW-1133">Transmembrane helix</keyword>